<sequence length="91" mass="9850">MDFKKLTSTLLGLGIIITIGALVWWEHFYSRVVGSNGDLTNYFPCIYSFGGGCGFISGIAKFGGSMSYEPMVFWIGIVSLGLGIILKSSLK</sequence>
<reference evidence="3" key="1">
    <citation type="submission" date="2019-02" db="EMBL/GenBank/DDBJ databases">
        <authorList>
            <person name="Gruber-Vodicka R. H."/>
            <person name="Seah K. B. B."/>
        </authorList>
    </citation>
    <scope>NUCLEOTIDE SEQUENCE</scope>
    <source>
        <strain evidence="4">BECK_SA2B12</strain>
        <strain evidence="3">BECK_SA2B15</strain>
        <strain evidence="2">BECK_SA2B20</strain>
    </source>
</reference>
<dbReference type="EMBL" id="CAADFJ010000328">
    <property type="protein sequence ID" value="VFK06141.1"/>
    <property type="molecule type" value="Genomic_DNA"/>
</dbReference>
<keyword evidence="1" id="KW-1133">Transmembrane helix</keyword>
<keyword evidence="1" id="KW-0472">Membrane</keyword>
<organism evidence="3">
    <name type="scientific">Candidatus Kentrum eta</name>
    <dbReference type="NCBI Taxonomy" id="2126337"/>
    <lineage>
        <taxon>Bacteria</taxon>
        <taxon>Pseudomonadati</taxon>
        <taxon>Pseudomonadota</taxon>
        <taxon>Gammaproteobacteria</taxon>
        <taxon>Candidatus Kentrum</taxon>
    </lineage>
</organism>
<dbReference type="EMBL" id="CAADFG010000338">
    <property type="protein sequence ID" value="VFK03594.1"/>
    <property type="molecule type" value="Genomic_DNA"/>
</dbReference>
<accession>A0A450VFN5</accession>
<feature type="transmembrane region" description="Helical" evidence="1">
    <location>
        <begin position="6"/>
        <end position="27"/>
    </location>
</feature>
<evidence type="ECO:0000256" key="1">
    <source>
        <dbReference type="SAM" id="Phobius"/>
    </source>
</evidence>
<dbReference type="EMBL" id="CAADFI010000185">
    <property type="protein sequence ID" value="VFK00290.1"/>
    <property type="molecule type" value="Genomic_DNA"/>
</dbReference>
<evidence type="ECO:0000313" key="3">
    <source>
        <dbReference type="EMBL" id="VFK03594.1"/>
    </source>
</evidence>
<evidence type="ECO:0000313" key="2">
    <source>
        <dbReference type="EMBL" id="VFK00290.1"/>
    </source>
</evidence>
<gene>
    <name evidence="3" type="ORF">BECKH772A_GA0070896_103382</name>
    <name evidence="2" type="ORF">BECKH772B_GA0070898_101855</name>
    <name evidence="4" type="ORF">BECKH772C_GA0070978_103283</name>
</gene>
<evidence type="ECO:0000313" key="4">
    <source>
        <dbReference type="EMBL" id="VFK06141.1"/>
    </source>
</evidence>
<dbReference type="AlphaFoldDB" id="A0A450VFN5"/>
<keyword evidence="1" id="KW-0812">Transmembrane</keyword>
<proteinExistence type="predicted"/>
<name>A0A450VFN5_9GAMM</name>
<protein>
    <submittedName>
        <fullName evidence="3">Uncharacterized protein</fullName>
    </submittedName>
</protein>
<feature type="transmembrane region" description="Helical" evidence="1">
    <location>
        <begin position="71"/>
        <end position="90"/>
    </location>
</feature>